<feature type="transmembrane region" description="Helical" evidence="6">
    <location>
        <begin position="200"/>
        <end position="218"/>
    </location>
</feature>
<keyword evidence="2" id="KW-0813">Transport</keyword>
<feature type="transmembrane region" description="Helical" evidence="6">
    <location>
        <begin position="168"/>
        <end position="188"/>
    </location>
</feature>
<evidence type="ECO:0000259" key="7">
    <source>
        <dbReference type="PROSITE" id="PS50850"/>
    </source>
</evidence>
<evidence type="ECO:0000256" key="4">
    <source>
        <dbReference type="ARBA" id="ARBA00022989"/>
    </source>
</evidence>
<comment type="caution">
    <text evidence="8">The sequence shown here is derived from an EMBL/GenBank/DDBJ whole genome shotgun (WGS) entry which is preliminary data.</text>
</comment>
<dbReference type="GO" id="GO:0016020">
    <property type="term" value="C:membrane"/>
    <property type="evidence" value="ECO:0007669"/>
    <property type="project" value="UniProtKB-SubCell"/>
</dbReference>
<dbReference type="Gene3D" id="1.20.1720.10">
    <property type="entry name" value="Multidrug resistance protein D"/>
    <property type="match status" value="1"/>
</dbReference>
<keyword evidence="5 6" id="KW-0472">Membrane</keyword>
<dbReference type="OrthoDB" id="9807274at2"/>
<evidence type="ECO:0000256" key="1">
    <source>
        <dbReference type="ARBA" id="ARBA00004141"/>
    </source>
</evidence>
<reference evidence="8 9" key="1">
    <citation type="submission" date="2018-08" db="EMBL/GenBank/DDBJ databases">
        <title>Paraburkholderia sp. DHOM06 isolated from forest soil.</title>
        <authorList>
            <person name="Gao Z.-H."/>
            <person name="Qiu L.-H."/>
        </authorList>
    </citation>
    <scope>NUCLEOTIDE SEQUENCE [LARGE SCALE GENOMIC DNA]</scope>
    <source>
        <strain evidence="8 9">DHOM06</strain>
    </source>
</reference>
<feature type="transmembrane region" description="Helical" evidence="6">
    <location>
        <begin position="77"/>
        <end position="97"/>
    </location>
</feature>
<feature type="transmembrane region" description="Helical" evidence="6">
    <location>
        <begin position="297"/>
        <end position="319"/>
    </location>
</feature>
<proteinExistence type="predicted"/>
<sequence length="465" mass="47749">MIADLSPQTRRILAATSVSYFIVILDTSIVNVALERISTALAMPIAGLQWVTNAYTLVFAALLLTGGTLGDRLGARNVYLAGLTLFTLASALCGVAANLPMLVVARAVQGIGAAMLVPCSLKLINQACPSPDARARAIGLWVGCGGVAMAAGPIFGGMLIHLLDWRSIFFVNVPVGMCGVAMTCRVARDIPAGSARRFDPLGQLAAIVALATLIGVLIEGGPLGWRSPIVLAGLAATVCAWAAFFTIESRSPDAMLPLSLFRSGVFSGSAFVSMASAFVFYGLLFVASLYYQRVRAYSPLSTGLALLPMTTMVAAGGVLSNRLARVGGSRVSMCAAFGLYAAGALALMALVAGAPNWAAVAPLLAIGLAAGYVTPAATAPALSTVEHRHAGVAAGVLNSARQSGSALGVAVFGSVIGASMPFTAAMRGVLYGAAAMAIVAAWVWWKATALPRRRAERPRADSSYG</sequence>
<evidence type="ECO:0000256" key="2">
    <source>
        <dbReference type="ARBA" id="ARBA00022448"/>
    </source>
</evidence>
<dbReference type="AlphaFoldDB" id="A0A3D8JZG1"/>
<dbReference type="Proteomes" id="UP000256838">
    <property type="component" value="Unassembled WGS sequence"/>
</dbReference>
<evidence type="ECO:0000256" key="6">
    <source>
        <dbReference type="SAM" id="Phobius"/>
    </source>
</evidence>
<dbReference type="EMBL" id="QRGA01000007">
    <property type="protein sequence ID" value="RDU98553.1"/>
    <property type="molecule type" value="Genomic_DNA"/>
</dbReference>
<keyword evidence="9" id="KW-1185">Reference proteome</keyword>
<feature type="transmembrane region" description="Helical" evidence="6">
    <location>
        <begin position="357"/>
        <end position="382"/>
    </location>
</feature>
<dbReference type="InterPro" id="IPR020846">
    <property type="entry name" value="MFS_dom"/>
</dbReference>
<dbReference type="Pfam" id="PF07690">
    <property type="entry name" value="MFS_1"/>
    <property type="match status" value="2"/>
</dbReference>
<evidence type="ECO:0000313" key="8">
    <source>
        <dbReference type="EMBL" id="RDU98553.1"/>
    </source>
</evidence>
<feature type="transmembrane region" description="Helical" evidence="6">
    <location>
        <begin position="428"/>
        <end position="445"/>
    </location>
</feature>
<keyword evidence="4 6" id="KW-1133">Transmembrane helix</keyword>
<evidence type="ECO:0000256" key="5">
    <source>
        <dbReference type="ARBA" id="ARBA00023136"/>
    </source>
</evidence>
<feature type="transmembrane region" description="Helical" evidence="6">
    <location>
        <begin position="403"/>
        <end position="422"/>
    </location>
</feature>
<comment type="subcellular location">
    <subcellularLocation>
        <location evidence="1">Membrane</location>
        <topology evidence="1">Multi-pass membrane protein</topology>
    </subcellularLocation>
</comment>
<feature type="transmembrane region" description="Helical" evidence="6">
    <location>
        <begin position="331"/>
        <end position="351"/>
    </location>
</feature>
<dbReference type="InterPro" id="IPR036259">
    <property type="entry name" value="MFS_trans_sf"/>
</dbReference>
<dbReference type="PROSITE" id="PS50850">
    <property type="entry name" value="MFS"/>
    <property type="match status" value="1"/>
</dbReference>
<gene>
    <name evidence="8" type="ORF">DWV00_13030</name>
</gene>
<accession>A0A3D8JZG1</accession>
<dbReference type="InterPro" id="IPR011701">
    <property type="entry name" value="MFS"/>
</dbReference>
<feature type="transmembrane region" description="Helical" evidence="6">
    <location>
        <begin position="268"/>
        <end position="291"/>
    </location>
</feature>
<dbReference type="SUPFAM" id="SSF103473">
    <property type="entry name" value="MFS general substrate transporter"/>
    <property type="match status" value="2"/>
</dbReference>
<evidence type="ECO:0000313" key="9">
    <source>
        <dbReference type="Proteomes" id="UP000256838"/>
    </source>
</evidence>
<name>A0A3D8JZG1_9BURK</name>
<dbReference type="GO" id="GO:0022857">
    <property type="term" value="F:transmembrane transporter activity"/>
    <property type="evidence" value="ECO:0007669"/>
    <property type="project" value="InterPro"/>
</dbReference>
<feature type="transmembrane region" description="Helical" evidence="6">
    <location>
        <begin position="12"/>
        <end position="34"/>
    </location>
</feature>
<keyword evidence="3 6" id="KW-0812">Transmembrane</keyword>
<evidence type="ECO:0000256" key="3">
    <source>
        <dbReference type="ARBA" id="ARBA00022692"/>
    </source>
</evidence>
<dbReference type="PANTHER" id="PTHR42718:SF9">
    <property type="entry name" value="MAJOR FACILITATOR SUPERFAMILY MULTIDRUG TRANSPORTER MFSC"/>
    <property type="match status" value="1"/>
</dbReference>
<dbReference type="Gene3D" id="1.20.1250.20">
    <property type="entry name" value="MFS general substrate transporter like domains"/>
    <property type="match status" value="1"/>
</dbReference>
<organism evidence="8 9">
    <name type="scientific">Trinickia dinghuensis</name>
    <dbReference type="NCBI Taxonomy" id="2291023"/>
    <lineage>
        <taxon>Bacteria</taxon>
        <taxon>Pseudomonadati</taxon>
        <taxon>Pseudomonadota</taxon>
        <taxon>Betaproteobacteria</taxon>
        <taxon>Burkholderiales</taxon>
        <taxon>Burkholderiaceae</taxon>
        <taxon>Trinickia</taxon>
    </lineage>
</organism>
<dbReference type="PANTHER" id="PTHR42718">
    <property type="entry name" value="MAJOR FACILITATOR SUPERFAMILY MULTIDRUG TRANSPORTER MFSC"/>
    <property type="match status" value="1"/>
</dbReference>
<feature type="transmembrane region" description="Helical" evidence="6">
    <location>
        <begin position="137"/>
        <end position="162"/>
    </location>
</feature>
<feature type="transmembrane region" description="Helical" evidence="6">
    <location>
        <begin position="40"/>
        <end position="65"/>
    </location>
</feature>
<feature type="transmembrane region" description="Helical" evidence="6">
    <location>
        <begin position="224"/>
        <end position="247"/>
    </location>
</feature>
<feature type="domain" description="Major facilitator superfamily (MFS) profile" evidence="7">
    <location>
        <begin position="12"/>
        <end position="452"/>
    </location>
</feature>
<feature type="transmembrane region" description="Helical" evidence="6">
    <location>
        <begin position="103"/>
        <end position="125"/>
    </location>
</feature>
<protein>
    <submittedName>
        <fullName evidence="8">MFS transporter</fullName>
    </submittedName>
</protein>
<dbReference type="CDD" id="cd17321">
    <property type="entry name" value="MFS_MMR_MDR_like"/>
    <property type="match status" value="1"/>
</dbReference>